<keyword evidence="2" id="KW-1185">Reference proteome</keyword>
<evidence type="ECO:0000313" key="1">
    <source>
        <dbReference type="EMBL" id="EEI24754.1"/>
    </source>
</evidence>
<dbReference type="EMBL" id="ACGP01000117">
    <property type="protein sequence ID" value="EEI24754.1"/>
    <property type="molecule type" value="Genomic_DNA"/>
</dbReference>
<protein>
    <submittedName>
        <fullName evidence="1">Uncharacterized protein</fullName>
    </submittedName>
</protein>
<name>C0XIU3_LENH9</name>
<proteinExistence type="predicted"/>
<accession>C0XIU3</accession>
<dbReference type="Proteomes" id="UP000003752">
    <property type="component" value="Unassembled WGS sequence"/>
</dbReference>
<dbReference type="HOGENOM" id="CLU_3185103_0_0_9"/>
<comment type="caution">
    <text evidence="1">The sequence shown here is derived from an EMBL/GenBank/DDBJ whole genome shotgun (WGS) entry which is preliminary data.</text>
</comment>
<dbReference type="AlphaFoldDB" id="C0XIU3"/>
<evidence type="ECO:0000313" key="2">
    <source>
        <dbReference type="Proteomes" id="UP000003752"/>
    </source>
</evidence>
<reference evidence="1 2" key="1">
    <citation type="submission" date="2009-01" db="EMBL/GenBank/DDBJ databases">
        <authorList>
            <person name="Qin X."/>
            <person name="Bachman B."/>
            <person name="Battles P."/>
            <person name="Bell A."/>
            <person name="Bess C."/>
            <person name="Bickham C."/>
            <person name="Chaboub L."/>
            <person name="Chen D."/>
            <person name="Coyle M."/>
            <person name="Deiros D.R."/>
            <person name="Dinh H."/>
            <person name="Forbes L."/>
            <person name="Fowler G."/>
            <person name="Francisco L."/>
            <person name="Fu Q."/>
            <person name="Gubbala S."/>
            <person name="Hale W."/>
            <person name="Han Y."/>
            <person name="Hemphill L."/>
            <person name="Highlander S.K."/>
            <person name="Hirani K."/>
            <person name="Hogues M."/>
            <person name="Jackson L."/>
            <person name="Jakkamsetti A."/>
            <person name="Javaid M."/>
            <person name="Jiang H."/>
            <person name="Korchina V."/>
            <person name="Kovar C."/>
            <person name="Lara F."/>
            <person name="Lee S."/>
            <person name="Mata R."/>
            <person name="Mathew T."/>
            <person name="Moen C."/>
            <person name="Morales K."/>
            <person name="Munidasa M."/>
            <person name="Nazareth L."/>
            <person name="Ngo R."/>
            <person name="Nguyen L."/>
            <person name="Okwuonu G."/>
            <person name="Ongeri F."/>
            <person name="Patil S."/>
            <person name="Petrosino J."/>
            <person name="Pham C."/>
            <person name="Pham P."/>
            <person name="Pu L.-L."/>
            <person name="Puazo M."/>
            <person name="Raj R."/>
            <person name="Reid J."/>
            <person name="Rouhana J."/>
            <person name="Saada N."/>
            <person name="Shang Y."/>
            <person name="Simmons D."/>
            <person name="Thornton R."/>
            <person name="Warren J."/>
            <person name="Weissenberger G."/>
            <person name="Zhang J."/>
            <person name="Zhang L."/>
            <person name="Zhou C."/>
            <person name="Zhu D."/>
            <person name="Muzny D."/>
            <person name="Worley K."/>
            <person name="Gibbs R."/>
        </authorList>
    </citation>
    <scope>NUCLEOTIDE SEQUENCE [LARGE SCALE GENOMIC DNA]</scope>
    <source>
        <strain evidence="2">ATCC 8290 / DSM 20176 / CCUG 30140 / JCM 1155 / KCTC 3500 / NBRC 15886 / NCIMB 8040 / NRRL B-1843 / 9</strain>
    </source>
</reference>
<sequence length="46" mass="5648">MDFGEQLQIRRKQLNLTQAQLAQNYMLPDKRFHVGRTMQRILIWIF</sequence>
<organism evidence="1 2">
    <name type="scientific">Lentilactobacillus hilgardii (strain ATCC 8290 / DSM 20176 / CCUG 30140 / JCM 1155 / KCTC 3500 / NBRC 15886 / NCIMB 8040 / NRRL B-1843 / 9)</name>
    <dbReference type="NCBI Taxonomy" id="1423757"/>
    <lineage>
        <taxon>Bacteria</taxon>
        <taxon>Bacillati</taxon>
        <taxon>Bacillota</taxon>
        <taxon>Bacilli</taxon>
        <taxon>Lactobacillales</taxon>
        <taxon>Lactobacillaceae</taxon>
        <taxon>Lentilactobacillus</taxon>
    </lineage>
</organism>
<gene>
    <name evidence="1" type="ORF">HMPREF0519_1154</name>
</gene>